<evidence type="ECO:0008006" key="4">
    <source>
        <dbReference type="Google" id="ProtNLM"/>
    </source>
</evidence>
<comment type="caution">
    <text evidence="2">The sequence shown here is derived from an EMBL/GenBank/DDBJ whole genome shotgun (WGS) entry which is preliminary data.</text>
</comment>
<keyword evidence="1" id="KW-1133">Transmembrane helix</keyword>
<protein>
    <recommendedName>
        <fullName evidence="4">PknH-like protein</fullName>
    </recommendedName>
</protein>
<organism evidence="2 3">
    <name type="scientific">Sphaerimonospora thailandensis</name>
    <dbReference type="NCBI Taxonomy" id="795644"/>
    <lineage>
        <taxon>Bacteria</taxon>
        <taxon>Bacillati</taxon>
        <taxon>Actinomycetota</taxon>
        <taxon>Actinomycetes</taxon>
        <taxon>Streptosporangiales</taxon>
        <taxon>Streptosporangiaceae</taxon>
        <taxon>Sphaerimonospora</taxon>
    </lineage>
</organism>
<dbReference type="RefSeq" id="WP_239089463.1">
    <property type="nucleotide sequence ID" value="NZ_BOOG01000013.1"/>
</dbReference>
<evidence type="ECO:0000313" key="3">
    <source>
        <dbReference type="Proteomes" id="UP000610966"/>
    </source>
</evidence>
<feature type="transmembrane region" description="Helical" evidence="1">
    <location>
        <begin position="20"/>
        <end position="40"/>
    </location>
</feature>
<sequence>MGIVPGRANGGVVGERRTWPALAVASALTLVCAIVAGVAANTALAELTRGPSADEVRQAAAAEVARRWERWPVGRIFPATLTYNSEQGGVERARRVGVSSRYDCRSATDTRLHKALRAAGCRAILRATYLDALQGIVITIGVAAFPDARSAASAEHAFPRDGAPVPGLRALAFPGTVTDRFSQAGRQAATVRQAGPYVVMTTAGQVDGRPARAVGRQRPTMFSFTDDLAGQVASALTAPAAPDCAAEEWRC</sequence>
<dbReference type="Proteomes" id="UP000610966">
    <property type="component" value="Unassembled WGS sequence"/>
</dbReference>
<proteinExistence type="predicted"/>
<keyword evidence="3" id="KW-1185">Reference proteome</keyword>
<evidence type="ECO:0000256" key="1">
    <source>
        <dbReference type="SAM" id="Phobius"/>
    </source>
</evidence>
<accession>A0A8J3VYD7</accession>
<dbReference type="AlphaFoldDB" id="A0A8J3VYD7"/>
<keyword evidence="1" id="KW-0472">Membrane</keyword>
<dbReference type="EMBL" id="BOOG01000013">
    <property type="protein sequence ID" value="GIH69332.1"/>
    <property type="molecule type" value="Genomic_DNA"/>
</dbReference>
<reference evidence="2" key="1">
    <citation type="submission" date="2021-01" db="EMBL/GenBank/DDBJ databases">
        <title>Whole genome shotgun sequence of Sphaerimonospora thailandensis NBRC 107569.</title>
        <authorList>
            <person name="Komaki H."/>
            <person name="Tamura T."/>
        </authorList>
    </citation>
    <scope>NUCLEOTIDE SEQUENCE</scope>
    <source>
        <strain evidence="2">NBRC 107569</strain>
    </source>
</reference>
<name>A0A8J3VYD7_9ACTN</name>
<evidence type="ECO:0000313" key="2">
    <source>
        <dbReference type="EMBL" id="GIH69332.1"/>
    </source>
</evidence>
<gene>
    <name evidence="2" type="ORF">Mth01_15850</name>
</gene>
<keyword evidence="1" id="KW-0812">Transmembrane</keyword>